<proteinExistence type="predicted"/>
<accession>A0A166BVN0</accession>
<sequence>CAPPSSSLLSPFCSLPPPTHSLLGAERPVILTKDSTSPAPASASISVAATRSRRAPGTIASKSTPTQTVPAVIRSTSRARADSAHKSTRETSRSIPCAATREAAAISERRHEHRLTVDVEHVCIVK</sequence>
<evidence type="ECO:0000313" key="3">
    <source>
        <dbReference type="Proteomes" id="UP000077266"/>
    </source>
</evidence>
<protein>
    <submittedName>
        <fullName evidence="2">Uncharacterized protein</fullName>
    </submittedName>
</protein>
<keyword evidence="3" id="KW-1185">Reference proteome</keyword>
<evidence type="ECO:0000256" key="1">
    <source>
        <dbReference type="SAM" id="MobiDB-lite"/>
    </source>
</evidence>
<dbReference type="AlphaFoldDB" id="A0A166BVN0"/>
<organism evidence="2 3">
    <name type="scientific">Exidia glandulosa HHB12029</name>
    <dbReference type="NCBI Taxonomy" id="1314781"/>
    <lineage>
        <taxon>Eukaryota</taxon>
        <taxon>Fungi</taxon>
        <taxon>Dikarya</taxon>
        <taxon>Basidiomycota</taxon>
        <taxon>Agaricomycotina</taxon>
        <taxon>Agaricomycetes</taxon>
        <taxon>Auriculariales</taxon>
        <taxon>Exidiaceae</taxon>
        <taxon>Exidia</taxon>
    </lineage>
</organism>
<name>A0A166BVN0_EXIGL</name>
<feature type="compositionally biased region" description="Low complexity" evidence="1">
    <location>
        <begin position="35"/>
        <end position="50"/>
    </location>
</feature>
<feature type="compositionally biased region" description="Basic and acidic residues" evidence="1">
    <location>
        <begin position="79"/>
        <end position="92"/>
    </location>
</feature>
<dbReference type="InParanoid" id="A0A166BVN0"/>
<reference evidence="2 3" key="1">
    <citation type="journal article" date="2016" name="Mol. Biol. Evol.">
        <title>Comparative Genomics of Early-Diverging Mushroom-Forming Fungi Provides Insights into the Origins of Lignocellulose Decay Capabilities.</title>
        <authorList>
            <person name="Nagy L.G."/>
            <person name="Riley R."/>
            <person name="Tritt A."/>
            <person name="Adam C."/>
            <person name="Daum C."/>
            <person name="Floudas D."/>
            <person name="Sun H."/>
            <person name="Yadav J.S."/>
            <person name="Pangilinan J."/>
            <person name="Larsson K.H."/>
            <person name="Matsuura K."/>
            <person name="Barry K."/>
            <person name="Labutti K."/>
            <person name="Kuo R."/>
            <person name="Ohm R.A."/>
            <person name="Bhattacharya S.S."/>
            <person name="Shirouzu T."/>
            <person name="Yoshinaga Y."/>
            <person name="Martin F.M."/>
            <person name="Grigoriev I.V."/>
            <person name="Hibbett D.S."/>
        </authorList>
    </citation>
    <scope>NUCLEOTIDE SEQUENCE [LARGE SCALE GENOMIC DNA]</scope>
    <source>
        <strain evidence="2 3">HHB12029</strain>
    </source>
</reference>
<feature type="compositionally biased region" description="Polar residues" evidence="1">
    <location>
        <begin position="60"/>
        <end position="78"/>
    </location>
</feature>
<dbReference type="Proteomes" id="UP000077266">
    <property type="component" value="Unassembled WGS sequence"/>
</dbReference>
<dbReference type="EMBL" id="KV425882">
    <property type="protein sequence ID" value="KZW04430.1"/>
    <property type="molecule type" value="Genomic_DNA"/>
</dbReference>
<feature type="non-terminal residue" evidence="2">
    <location>
        <position position="1"/>
    </location>
</feature>
<feature type="region of interest" description="Disordered" evidence="1">
    <location>
        <begin position="33"/>
        <end position="97"/>
    </location>
</feature>
<evidence type="ECO:0000313" key="2">
    <source>
        <dbReference type="EMBL" id="KZW04430.1"/>
    </source>
</evidence>
<gene>
    <name evidence="2" type="ORF">EXIGLDRAFT_743871</name>
</gene>